<protein>
    <recommendedName>
        <fullName evidence="6">Carboxylic ester hydrolase</fullName>
        <ecNumber evidence="6">3.1.1.-</ecNumber>
    </recommendedName>
</protein>
<evidence type="ECO:0000256" key="1">
    <source>
        <dbReference type="ARBA" id="ARBA00005964"/>
    </source>
</evidence>
<dbReference type="InterPro" id="IPR019826">
    <property type="entry name" value="Carboxylesterase_B_AS"/>
</dbReference>
<dbReference type="InterPro" id="IPR029058">
    <property type="entry name" value="AB_hydrolase_fold"/>
</dbReference>
<feature type="domain" description="Carboxylesterase type B" evidence="7">
    <location>
        <begin position="3"/>
        <end position="513"/>
    </location>
</feature>
<dbReference type="PANTHER" id="PTHR11559">
    <property type="entry name" value="CARBOXYLESTERASE"/>
    <property type="match status" value="1"/>
</dbReference>
<evidence type="ECO:0000256" key="2">
    <source>
        <dbReference type="ARBA" id="ARBA00022487"/>
    </source>
</evidence>
<keyword evidence="4" id="KW-1015">Disulfide bond</keyword>
<evidence type="ECO:0000256" key="4">
    <source>
        <dbReference type="ARBA" id="ARBA00023157"/>
    </source>
</evidence>
<dbReference type="Pfam" id="PF00135">
    <property type="entry name" value="COesterase"/>
    <property type="match status" value="1"/>
</dbReference>
<dbReference type="Gene3D" id="3.40.50.1820">
    <property type="entry name" value="alpha/beta hydrolase"/>
    <property type="match status" value="1"/>
</dbReference>
<dbReference type="AlphaFoldDB" id="A0A4D6J7V8"/>
<evidence type="ECO:0000256" key="5">
    <source>
        <dbReference type="ARBA" id="ARBA00023180"/>
    </source>
</evidence>
<dbReference type="InterPro" id="IPR002018">
    <property type="entry name" value="CarbesteraseB"/>
</dbReference>
<comment type="similarity">
    <text evidence="1 6">Belongs to the type-B carboxylesterase/lipase family.</text>
</comment>
<dbReference type="SUPFAM" id="SSF53474">
    <property type="entry name" value="alpha/beta-Hydrolases"/>
    <property type="match status" value="1"/>
</dbReference>
<name>A0A4D6J7V8_9HYME</name>
<dbReference type="InterPro" id="IPR050309">
    <property type="entry name" value="Type-B_Carboxylest/Lipase"/>
</dbReference>
<evidence type="ECO:0000313" key="8">
    <source>
        <dbReference type="EMBL" id="QCC89034.1"/>
    </source>
</evidence>
<evidence type="ECO:0000256" key="3">
    <source>
        <dbReference type="ARBA" id="ARBA00022801"/>
    </source>
</evidence>
<dbReference type="GO" id="GO:0052689">
    <property type="term" value="F:carboxylic ester hydrolase activity"/>
    <property type="evidence" value="ECO:0007669"/>
    <property type="project" value="UniProtKB-KW"/>
</dbReference>
<organism evidence="8">
    <name type="scientific">Meteorus pulchricornis</name>
    <dbReference type="NCBI Taxonomy" id="51522"/>
    <lineage>
        <taxon>Eukaryota</taxon>
        <taxon>Metazoa</taxon>
        <taxon>Ecdysozoa</taxon>
        <taxon>Arthropoda</taxon>
        <taxon>Hexapoda</taxon>
        <taxon>Insecta</taxon>
        <taxon>Pterygota</taxon>
        <taxon>Neoptera</taxon>
        <taxon>Endopterygota</taxon>
        <taxon>Hymenoptera</taxon>
        <taxon>Apocrita</taxon>
        <taxon>Ichneumonoidea</taxon>
        <taxon>Braconidae</taxon>
        <taxon>Meteorinae</taxon>
        <taxon>Meteorus</taxon>
    </lineage>
</organism>
<evidence type="ECO:0000259" key="7">
    <source>
        <dbReference type="Pfam" id="PF00135"/>
    </source>
</evidence>
<evidence type="ECO:0000256" key="6">
    <source>
        <dbReference type="RuleBase" id="RU361235"/>
    </source>
</evidence>
<dbReference type="EMBL" id="MH085034">
    <property type="protein sequence ID" value="QCC89034.1"/>
    <property type="molecule type" value="mRNA"/>
</dbReference>
<dbReference type="InterPro" id="IPR019819">
    <property type="entry name" value="Carboxylesterase_B_CS"/>
</dbReference>
<dbReference type="PROSITE" id="PS00941">
    <property type="entry name" value="CARBOXYLESTERASE_B_2"/>
    <property type="match status" value="1"/>
</dbReference>
<keyword evidence="2" id="KW-0719">Serine esterase</keyword>
<accession>A0A4D6J7V8</accession>
<keyword evidence="5" id="KW-0325">Glycoprotein</keyword>
<reference evidence="8" key="1">
    <citation type="submission" date="2018-03" db="EMBL/GenBank/DDBJ databases">
        <authorList>
            <person name="Sheng S."/>
        </authorList>
    </citation>
    <scope>NUCLEOTIDE SEQUENCE</scope>
</reference>
<proteinExistence type="evidence at transcript level"/>
<dbReference type="EC" id="3.1.1.-" evidence="6"/>
<dbReference type="PROSITE" id="PS00122">
    <property type="entry name" value="CARBOXYLESTERASE_B_1"/>
    <property type="match status" value="1"/>
</dbReference>
<sequence length="531" mass="59541">MQNPIVEVHQGQLRGLTEKNINGNIYVAFLGIPYATPPVGDLRFKDCEPPKPWSGVRNARQFGDRCAHQDFLTRRFVGSDDCLYLNVYTPTLQPTELKAVMVWIHGGVYVWGSGQDEIYGPDYLIEKDVVLVTINYRLGVLGFLNVDDEEAPGNQGLKDQVQALRWIQQNIAKFGGDPGNVTICGDSAGASSVHYLTIAKAGQGLFHKAIMNSGVALNPWAFSPKPPMEYVKRLAAVLNKDASDVKQFVNYLRTLSTDRLIEAVIKMETAEDKIHVIHPFIPSVDSKAKDPFLTIPFEEAVKAGISVPCISGYVSHEGLIAAAVLKDEMLAAIDANPENLLIHPTIARYLKQHNISVDDMKQIYFGDKPISRANIENMVKLLTDIFFVIGLHRTAEIQAQIPNVPMYLYKFEYELKISTVKQCLNIPKMKGTAHGDELSFLFNQKIGKFVGRKKPIPGSCEHSLIRRFTELWTNFAKTGNPTPELTSLILVKWEPIDNPIEFKYLGIRDNLDMSTDVNIMKRLTERSKRNI</sequence>
<keyword evidence="3 6" id="KW-0378">Hydrolase</keyword>